<dbReference type="AlphaFoldDB" id="A0A135UG98"/>
<proteinExistence type="predicted"/>
<protein>
    <submittedName>
        <fullName evidence="1">Uncharacterized protein</fullName>
    </submittedName>
</protein>
<accession>A0A135UG98</accession>
<sequence>MSLPGILAQDFPNTQKRTGYIKTKFAGLIQDDSALPKILEKARQSVKEELSNDKIDENGVSEYWHKLGYRLCCLAHVHGESRPEQARDLLLGTQNPSIQAPEPLRHRCLVHTA</sequence>
<evidence type="ECO:0000313" key="2">
    <source>
        <dbReference type="Proteomes" id="UP000070121"/>
    </source>
</evidence>
<dbReference type="Proteomes" id="UP000070121">
    <property type="component" value="Unassembled WGS sequence"/>
</dbReference>
<evidence type="ECO:0000313" key="1">
    <source>
        <dbReference type="EMBL" id="KXH59430.1"/>
    </source>
</evidence>
<comment type="caution">
    <text evidence="1">The sequence shown here is derived from an EMBL/GenBank/DDBJ whole genome shotgun (WGS) entry which is preliminary data.</text>
</comment>
<keyword evidence="2" id="KW-1185">Reference proteome</keyword>
<dbReference type="EMBL" id="JFFI01001505">
    <property type="protein sequence ID" value="KXH59430.1"/>
    <property type="molecule type" value="Genomic_DNA"/>
</dbReference>
<gene>
    <name evidence="1" type="ORF">CSAL01_03515</name>
</gene>
<name>A0A135UG98_9PEZI</name>
<organism evidence="1 2">
    <name type="scientific">Colletotrichum salicis</name>
    <dbReference type="NCBI Taxonomy" id="1209931"/>
    <lineage>
        <taxon>Eukaryota</taxon>
        <taxon>Fungi</taxon>
        <taxon>Dikarya</taxon>
        <taxon>Ascomycota</taxon>
        <taxon>Pezizomycotina</taxon>
        <taxon>Sordariomycetes</taxon>
        <taxon>Hypocreomycetidae</taxon>
        <taxon>Glomerellales</taxon>
        <taxon>Glomerellaceae</taxon>
        <taxon>Colletotrichum</taxon>
        <taxon>Colletotrichum acutatum species complex</taxon>
    </lineage>
</organism>
<reference evidence="1 2" key="1">
    <citation type="submission" date="2014-02" db="EMBL/GenBank/DDBJ databases">
        <title>The genome sequence of Colletotrichum salicis CBS 607.94.</title>
        <authorList>
            <person name="Baroncelli R."/>
            <person name="Thon M.R."/>
        </authorList>
    </citation>
    <scope>NUCLEOTIDE SEQUENCE [LARGE SCALE GENOMIC DNA]</scope>
    <source>
        <strain evidence="1 2">CBS 607.94</strain>
    </source>
</reference>